<evidence type="ECO:0000259" key="6">
    <source>
        <dbReference type="Pfam" id="PF07992"/>
    </source>
</evidence>
<sequence length="443" mass="47932">MPTFDLIVIGGGVGGAGAAIKARSHGQKVAVIEQRDWGGTTVNRGSTPKKVLLAAAEAHRHFQPQTFAATTPAIDWPRLAAYRDTVVAQTQTRFKQRFQQQGIFTYEGHAEFVDAQTISVNGQFLTATNFVLATGAHPVELAFPGNEFVQHSGSFFRSERLPKRLTILGAGIIAFAMASIASEAGAKVTLLQHDAVALRAYDPEFVGLLLADLGKRGVDFQFNDELTTLTMTANGLQGTTRQGTTFITDAVYTALGRAANVGDLGLANAGVAFNRQGIQVNSRLQTTQPNIYAVGDCAAANVPKLANYAIYQGKYLGDSLTATPTFPIKYPLPVSAVFSLPRLAQAGVTVLQAQAQSAKYQLKAIPLAQWLTYQREHDDQARLKLIINRQSQLVVGAEVYSYSADELINYLAILIQRQLSVAQVHELFLAYPSTATDLYGIWI</sequence>
<evidence type="ECO:0000259" key="5">
    <source>
        <dbReference type="Pfam" id="PF02852"/>
    </source>
</evidence>
<dbReference type="PRINTS" id="PR00411">
    <property type="entry name" value="PNDRDTASEI"/>
</dbReference>
<dbReference type="SUPFAM" id="SSF51905">
    <property type="entry name" value="FAD/NAD(P)-binding domain"/>
    <property type="match status" value="1"/>
</dbReference>
<feature type="domain" description="Pyridine nucleotide-disulphide oxidoreductase dimerisation" evidence="5">
    <location>
        <begin position="335"/>
        <end position="435"/>
    </location>
</feature>
<feature type="domain" description="FAD/NAD(P)-binding" evidence="6">
    <location>
        <begin position="4"/>
        <end position="313"/>
    </location>
</feature>
<dbReference type="EC" id="1.-.-.-" evidence="7"/>
<dbReference type="GO" id="GO:0016491">
    <property type="term" value="F:oxidoreductase activity"/>
    <property type="evidence" value="ECO:0007669"/>
    <property type="project" value="UniProtKB-KW"/>
</dbReference>
<dbReference type="InterPro" id="IPR023753">
    <property type="entry name" value="FAD/NAD-binding_dom"/>
</dbReference>
<dbReference type="PIRSF" id="PIRSF000350">
    <property type="entry name" value="Mercury_reductase_MerA"/>
    <property type="match status" value="1"/>
</dbReference>
<dbReference type="Gene3D" id="3.50.50.60">
    <property type="entry name" value="FAD/NAD(P)-binding domain"/>
    <property type="match status" value="2"/>
</dbReference>
<proteinExistence type="inferred from homology"/>
<keyword evidence="4" id="KW-0274">FAD</keyword>
<dbReference type="Pfam" id="PF02852">
    <property type="entry name" value="Pyr_redox_dim"/>
    <property type="match status" value="1"/>
</dbReference>
<keyword evidence="8" id="KW-1185">Reference proteome</keyword>
<dbReference type="InterPro" id="IPR016156">
    <property type="entry name" value="FAD/NAD-linked_Rdtase_dimer_sf"/>
</dbReference>
<protein>
    <submittedName>
        <fullName evidence="7">Dihydrolipoyl dehydrogenase family protein</fullName>
        <ecNumber evidence="7">1.-.-.-</ecNumber>
    </submittedName>
</protein>
<evidence type="ECO:0000313" key="7">
    <source>
        <dbReference type="EMBL" id="MFC6201439.1"/>
    </source>
</evidence>
<comment type="caution">
    <text evidence="7">The sequence shown here is derived from an EMBL/GenBank/DDBJ whole genome shotgun (WGS) entry which is preliminary data.</text>
</comment>
<organism evidence="7 8">
    <name type="scientific">Lactiplantibacillus nangangensis</name>
    <dbReference type="NCBI Taxonomy" id="2559917"/>
    <lineage>
        <taxon>Bacteria</taxon>
        <taxon>Bacillati</taxon>
        <taxon>Bacillota</taxon>
        <taxon>Bacilli</taxon>
        <taxon>Lactobacillales</taxon>
        <taxon>Lactobacillaceae</taxon>
        <taxon>Lactiplantibacillus</taxon>
    </lineage>
</organism>
<dbReference type="SUPFAM" id="SSF55424">
    <property type="entry name" value="FAD/NAD-linked reductases, dimerisation (C-terminal) domain"/>
    <property type="match status" value="1"/>
</dbReference>
<dbReference type="Pfam" id="PF07992">
    <property type="entry name" value="Pyr_redox_2"/>
    <property type="match status" value="1"/>
</dbReference>
<dbReference type="Proteomes" id="UP001596171">
    <property type="component" value="Unassembled WGS sequence"/>
</dbReference>
<dbReference type="EMBL" id="JBHSSE010000011">
    <property type="protein sequence ID" value="MFC6201439.1"/>
    <property type="molecule type" value="Genomic_DNA"/>
</dbReference>
<evidence type="ECO:0000256" key="3">
    <source>
        <dbReference type="ARBA" id="ARBA00022630"/>
    </source>
</evidence>
<dbReference type="PRINTS" id="PR00368">
    <property type="entry name" value="FADPNR"/>
</dbReference>
<keyword evidence="7" id="KW-0560">Oxidoreductase</keyword>
<evidence type="ECO:0000256" key="2">
    <source>
        <dbReference type="ARBA" id="ARBA00007532"/>
    </source>
</evidence>
<reference evidence="8" key="1">
    <citation type="journal article" date="2019" name="Int. J. Syst. Evol. Microbiol.">
        <title>The Global Catalogue of Microorganisms (GCM) 10K type strain sequencing project: providing services to taxonomists for standard genome sequencing and annotation.</title>
        <authorList>
            <consortium name="The Broad Institute Genomics Platform"/>
            <consortium name="The Broad Institute Genome Sequencing Center for Infectious Disease"/>
            <person name="Wu L."/>
            <person name="Ma J."/>
        </authorList>
    </citation>
    <scope>NUCLEOTIDE SEQUENCE [LARGE SCALE GENOMIC DNA]</scope>
    <source>
        <strain evidence="8">CCM 8930</strain>
    </source>
</reference>
<comment type="cofactor">
    <cofactor evidence="1">
        <name>FAD</name>
        <dbReference type="ChEBI" id="CHEBI:57692"/>
    </cofactor>
</comment>
<gene>
    <name evidence="7" type="ORF">ACFP1L_05950</name>
</gene>
<dbReference type="Gene3D" id="3.30.390.30">
    <property type="match status" value="1"/>
</dbReference>
<dbReference type="PANTHER" id="PTHR43014">
    <property type="entry name" value="MERCURIC REDUCTASE"/>
    <property type="match status" value="1"/>
</dbReference>
<name>A0ABW1SJN7_9LACO</name>
<comment type="similarity">
    <text evidence="2">Belongs to the class-I pyridine nucleotide-disulfide oxidoreductase family.</text>
</comment>
<keyword evidence="3" id="KW-0285">Flavoprotein</keyword>
<evidence type="ECO:0000256" key="4">
    <source>
        <dbReference type="ARBA" id="ARBA00022827"/>
    </source>
</evidence>
<dbReference type="InterPro" id="IPR036188">
    <property type="entry name" value="FAD/NAD-bd_sf"/>
</dbReference>
<dbReference type="InterPro" id="IPR001100">
    <property type="entry name" value="Pyr_nuc-diS_OxRdtase"/>
</dbReference>
<accession>A0ABW1SJN7</accession>
<evidence type="ECO:0000313" key="8">
    <source>
        <dbReference type="Proteomes" id="UP001596171"/>
    </source>
</evidence>
<evidence type="ECO:0000256" key="1">
    <source>
        <dbReference type="ARBA" id="ARBA00001974"/>
    </source>
</evidence>
<dbReference type="PANTHER" id="PTHR43014:SF5">
    <property type="entry name" value="GLUTATHIONE REDUCTASE (NADPH)"/>
    <property type="match status" value="1"/>
</dbReference>
<dbReference type="InterPro" id="IPR004099">
    <property type="entry name" value="Pyr_nucl-diS_OxRdtase_dimer"/>
</dbReference>
<dbReference type="RefSeq" id="WP_137615732.1">
    <property type="nucleotide sequence ID" value="NZ_BJDI01000004.1"/>
</dbReference>